<accession>A0ABY6N3K9</accession>
<gene>
    <name evidence="1" type="ORF">NKI27_02775</name>
</gene>
<dbReference type="EMBL" id="CP100390">
    <property type="protein sequence ID" value="UZE96695.1"/>
    <property type="molecule type" value="Genomic_DNA"/>
</dbReference>
<dbReference type="RefSeq" id="WP_265048180.1">
    <property type="nucleotide sequence ID" value="NZ_CP100390.1"/>
</dbReference>
<reference evidence="1" key="1">
    <citation type="submission" date="2022-06" db="EMBL/GenBank/DDBJ databases">
        <title>Alkalimarinus sp. nov., isolated from gut of a Alitta virens.</title>
        <authorList>
            <person name="Yang A.I."/>
            <person name="Shin N.-R."/>
        </authorList>
    </citation>
    <scope>NUCLEOTIDE SEQUENCE</scope>
    <source>
        <strain evidence="1">A2M4</strain>
    </source>
</reference>
<protein>
    <submittedName>
        <fullName evidence="1">Uncharacterized protein</fullName>
    </submittedName>
</protein>
<organism evidence="1 2">
    <name type="scientific">Alkalimarinus alittae</name>
    <dbReference type="NCBI Taxonomy" id="2961619"/>
    <lineage>
        <taxon>Bacteria</taxon>
        <taxon>Pseudomonadati</taxon>
        <taxon>Pseudomonadota</taxon>
        <taxon>Gammaproteobacteria</taxon>
        <taxon>Alteromonadales</taxon>
        <taxon>Alteromonadaceae</taxon>
        <taxon>Alkalimarinus</taxon>
    </lineage>
</organism>
<name>A0ABY6N3K9_9ALTE</name>
<proteinExistence type="predicted"/>
<keyword evidence="2" id="KW-1185">Reference proteome</keyword>
<dbReference type="Proteomes" id="UP001163739">
    <property type="component" value="Chromosome"/>
</dbReference>
<sequence length="63" mass="7271">MNMKNTRLHITAFDLFVALTKPCSAVSVDKNGNNGVVSSNNFSGWQYWFYYFSKTVKRTLDTR</sequence>
<evidence type="ECO:0000313" key="2">
    <source>
        <dbReference type="Proteomes" id="UP001163739"/>
    </source>
</evidence>
<evidence type="ECO:0000313" key="1">
    <source>
        <dbReference type="EMBL" id="UZE96695.1"/>
    </source>
</evidence>